<evidence type="ECO:0000313" key="5">
    <source>
        <dbReference type="Proteomes" id="UP001178508"/>
    </source>
</evidence>
<dbReference type="AlphaFoldDB" id="A0AAV1EWM9"/>
<keyword evidence="2" id="KW-1133">Transmembrane helix</keyword>
<evidence type="ECO:0000256" key="2">
    <source>
        <dbReference type="SAM" id="Phobius"/>
    </source>
</evidence>
<keyword evidence="5" id="KW-1185">Reference proteome</keyword>
<proteinExistence type="predicted"/>
<feature type="region of interest" description="Disordered" evidence="1">
    <location>
        <begin position="116"/>
        <end position="158"/>
    </location>
</feature>
<accession>A0AAV1EWM9</accession>
<evidence type="ECO:0000313" key="4">
    <source>
        <dbReference type="EMBL" id="CAJ1053173.1"/>
    </source>
</evidence>
<evidence type="ECO:0000256" key="3">
    <source>
        <dbReference type="SAM" id="SignalP"/>
    </source>
</evidence>
<keyword evidence="2" id="KW-0812">Transmembrane</keyword>
<dbReference type="EMBL" id="OY660866">
    <property type="protein sequence ID" value="CAJ1053173.1"/>
    <property type="molecule type" value="Genomic_DNA"/>
</dbReference>
<reference evidence="4" key="1">
    <citation type="submission" date="2023-08" db="EMBL/GenBank/DDBJ databases">
        <authorList>
            <person name="Alioto T."/>
            <person name="Alioto T."/>
            <person name="Gomez Garrido J."/>
        </authorList>
    </citation>
    <scope>NUCLEOTIDE SEQUENCE</scope>
</reference>
<feature type="compositionally biased region" description="Polar residues" evidence="1">
    <location>
        <begin position="120"/>
        <end position="147"/>
    </location>
</feature>
<evidence type="ECO:0000256" key="1">
    <source>
        <dbReference type="SAM" id="MobiDB-lite"/>
    </source>
</evidence>
<keyword evidence="3" id="KW-0732">Signal</keyword>
<sequence>MKFLYFIMFFCFSASSVLPGPKPSIISLMEVKTSSQGRFSSSSEPSPAVSTLSTETKTISHAATKMKDTTVVIIVSVSLALLVCALIPFVFYGYCRTNTNDQNRPEANKSEEVCFEEKTGVSSTQTSVRLQASDPESSNQDASQFASVHQALDPINQD</sequence>
<protein>
    <submittedName>
        <fullName evidence="4">CMRF35-like molecule 6</fullName>
    </submittedName>
</protein>
<dbReference type="Proteomes" id="UP001178508">
    <property type="component" value="Chromosome 3"/>
</dbReference>
<feature type="signal peptide" evidence="3">
    <location>
        <begin position="1"/>
        <end position="19"/>
    </location>
</feature>
<feature type="transmembrane region" description="Helical" evidence="2">
    <location>
        <begin position="71"/>
        <end position="94"/>
    </location>
</feature>
<name>A0AAV1EWM9_XYRNO</name>
<gene>
    <name evidence="4" type="ORF">XNOV1_A026705</name>
</gene>
<feature type="chain" id="PRO_5043628642" evidence="3">
    <location>
        <begin position="20"/>
        <end position="158"/>
    </location>
</feature>
<keyword evidence="2" id="KW-0472">Membrane</keyword>
<organism evidence="4 5">
    <name type="scientific">Xyrichtys novacula</name>
    <name type="common">Pearly razorfish</name>
    <name type="synonym">Hemipteronotus novacula</name>
    <dbReference type="NCBI Taxonomy" id="13765"/>
    <lineage>
        <taxon>Eukaryota</taxon>
        <taxon>Metazoa</taxon>
        <taxon>Chordata</taxon>
        <taxon>Craniata</taxon>
        <taxon>Vertebrata</taxon>
        <taxon>Euteleostomi</taxon>
        <taxon>Actinopterygii</taxon>
        <taxon>Neopterygii</taxon>
        <taxon>Teleostei</taxon>
        <taxon>Neoteleostei</taxon>
        <taxon>Acanthomorphata</taxon>
        <taxon>Eupercaria</taxon>
        <taxon>Labriformes</taxon>
        <taxon>Labridae</taxon>
        <taxon>Xyrichtys</taxon>
    </lineage>
</organism>